<evidence type="ECO:0000256" key="1">
    <source>
        <dbReference type="SAM" id="MobiDB-lite"/>
    </source>
</evidence>
<dbReference type="Proteomes" id="UP001206925">
    <property type="component" value="Unassembled WGS sequence"/>
</dbReference>
<dbReference type="AlphaFoldDB" id="A0AAD5G797"/>
<feature type="region of interest" description="Disordered" evidence="1">
    <location>
        <begin position="1"/>
        <end position="24"/>
    </location>
</feature>
<keyword evidence="3" id="KW-1185">Reference proteome</keyword>
<dbReference type="EMBL" id="JAMZMK010010876">
    <property type="protein sequence ID" value="KAI7729958.1"/>
    <property type="molecule type" value="Genomic_DNA"/>
</dbReference>
<comment type="caution">
    <text evidence="2">The sequence shown here is derived from an EMBL/GenBank/DDBJ whole genome shotgun (WGS) entry which is preliminary data.</text>
</comment>
<feature type="compositionally biased region" description="Low complexity" evidence="1">
    <location>
        <begin position="1"/>
        <end position="12"/>
    </location>
</feature>
<proteinExistence type="predicted"/>
<organism evidence="2 3">
    <name type="scientific">Ambrosia artemisiifolia</name>
    <name type="common">Common ragweed</name>
    <dbReference type="NCBI Taxonomy" id="4212"/>
    <lineage>
        <taxon>Eukaryota</taxon>
        <taxon>Viridiplantae</taxon>
        <taxon>Streptophyta</taxon>
        <taxon>Embryophyta</taxon>
        <taxon>Tracheophyta</taxon>
        <taxon>Spermatophyta</taxon>
        <taxon>Magnoliopsida</taxon>
        <taxon>eudicotyledons</taxon>
        <taxon>Gunneridae</taxon>
        <taxon>Pentapetalae</taxon>
        <taxon>asterids</taxon>
        <taxon>campanulids</taxon>
        <taxon>Asterales</taxon>
        <taxon>Asteraceae</taxon>
        <taxon>Asteroideae</taxon>
        <taxon>Heliantheae alliance</taxon>
        <taxon>Heliantheae</taxon>
        <taxon>Ambrosia</taxon>
    </lineage>
</organism>
<name>A0AAD5G797_AMBAR</name>
<evidence type="ECO:0000313" key="3">
    <source>
        <dbReference type="Proteomes" id="UP001206925"/>
    </source>
</evidence>
<gene>
    <name evidence="2" type="ORF">M8C21_028726</name>
</gene>
<accession>A0AAD5G797</accession>
<sequence length="47" mass="5284">MSSSSSQPISPIVHKERNRKKGVRRRRVGWPLWWSHGGLAAAAAFNL</sequence>
<protein>
    <submittedName>
        <fullName evidence="2">Uncharacterized protein</fullName>
    </submittedName>
</protein>
<evidence type="ECO:0000313" key="2">
    <source>
        <dbReference type="EMBL" id="KAI7729958.1"/>
    </source>
</evidence>
<reference evidence="2" key="1">
    <citation type="submission" date="2022-06" db="EMBL/GenBank/DDBJ databases">
        <title>Uncovering the hologenomic basis of an extraordinary plant invasion.</title>
        <authorList>
            <person name="Bieker V.C."/>
            <person name="Martin M.D."/>
            <person name="Gilbert T."/>
            <person name="Hodgins K."/>
            <person name="Battlay P."/>
            <person name="Petersen B."/>
            <person name="Wilson J."/>
        </authorList>
    </citation>
    <scope>NUCLEOTIDE SEQUENCE</scope>
    <source>
        <strain evidence="2">AA19_3_7</strain>
        <tissue evidence="2">Leaf</tissue>
    </source>
</reference>